<feature type="transmembrane region" description="Helical" evidence="8">
    <location>
        <begin position="364"/>
        <end position="384"/>
    </location>
</feature>
<feature type="transmembrane region" description="Helical" evidence="8">
    <location>
        <begin position="1011"/>
        <end position="1037"/>
    </location>
</feature>
<dbReference type="GO" id="GO:0005886">
    <property type="term" value="C:plasma membrane"/>
    <property type="evidence" value="ECO:0007669"/>
    <property type="project" value="UniProtKB-SubCell"/>
</dbReference>
<feature type="transmembrane region" description="Helical" evidence="8">
    <location>
        <begin position="924"/>
        <end position="948"/>
    </location>
</feature>
<feature type="transmembrane region" description="Helical" evidence="8">
    <location>
        <begin position="481"/>
        <end position="504"/>
    </location>
</feature>
<dbReference type="Proteomes" id="UP000305881">
    <property type="component" value="Chromosome"/>
</dbReference>
<dbReference type="Gene3D" id="3.30.70.1430">
    <property type="entry name" value="Multidrug efflux transporter AcrB pore domain"/>
    <property type="match status" value="2"/>
</dbReference>
<dbReference type="KEGG" id="mbur:EQU24_09710"/>
<dbReference type="Gene3D" id="1.20.1640.10">
    <property type="entry name" value="Multidrug efflux transporter AcrB transmembrane domain"/>
    <property type="match status" value="2"/>
</dbReference>
<evidence type="ECO:0000256" key="5">
    <source>
        <dbReference type="ARBA" id="ARBA00022692"/>
    </source>
</evidence>
<feature type="transmembrane region" description="Helical" evidence="8">
    <location>
        <begin position="449"/>
        <end position="469"/>
    </location>
</feature>
<keyword evidence="3" id="KW-0813">Transport</keyword>
<dbReference type="RefSeq" id="WP_017839688.1">
    <property type="nucleotide sequence ID" value="NZ_CP035467.1"/>
</dbReference>
<evidence type="ECO:0000256" key="7">
    <source>
        <dbReference type="ARBA" id="ARBA00023136"/>
    </source>
</evidence>
<gene>
    <name evidence="9" type="ORF">EQU24_09710</name>
</gene>
<keyword evidence="5 8" id="KW-0812">Transmembrane</keyword>
<dbReference type="GO" id="GO:0042910">
    <property type="term" value="F:xenobiotic transmembrane transporter activity"/>
    <property type="evidence" value="ECO:0007669"/>
    <property type="project" value="TreeGrafter"/>
</dbReference>
<protein>
    <submittedName>
        <fullName evidence="9">Efflux RND transporter permease subunit</fullName>
    </submittedName>
</protein>
<evidence type="ECO:0000256" key="3">
    <source>
        <dbReference type="ARBA" id="ARBA00022448"/>
    </source>
</evidence>
<dbReference type="PRINTS" id="PR00702">
    <property type="entry name" value="ACRIFLAVINRP"/>
</dbReference>
<dbReference type="AlphaFoldDB" id="A0A4P9UMD1"/>
<feature type="transmembrane region" description="Helical" evidence="8">
    <location>
        <begin position="874"/>
        <end position="891"/>
    </location>
</feature>
<feature type="transmembrane region" description="Helical" evidence="8">
    <location>
        <begin position="534"/>
        <end position="553"/>
    </location>
</feature>
<dbReference type="NCBIfam" id="TIGR00914">
    <property type="entry name" value="2A0601"/>
    <property type="match status" value="1"/>
</dbReference>
<evidence type="ECO:0000256" key="6">
    <source>
        <dbReference type="ARBA" id="ARBA00022989"/>
    </source>
</evidence>
<dbReference type="SUPFAM" id="SSF82714">
    <property type="entry name" value="Multidrug efflux transporter AcrB TolC docking domain, DN and DC subdomains"/>
    <property type="match status" value="2"/>
</dbReference>
<dbReference type="PANTHER" id="PTHR32063:SF19">
    <property type="entry name" value="CATION EFFLUX SYSTEM PROTEIN CUSA"/>
    <property type="match status" value="1"/>
</dbReference>
<keyword evidence="7 8" id="KW-0472">Membrane</keyword>
<dbReference type="STRING" id="675511.GCA_000341735_01096"/>
<name>A0A4P9UMD1_METBY</name>
<comment type="subcellular location">
    <subcellularLocation>
        <location evidence="1">Cell membrane</location>
        <topology evidence="1">Multi-pass membrane protein</topology>
    </subcellularLocation>
</comment>
<keyword evidence="6 8" id="KW-1133">Transmembrane helix</keyword>
<keyword evidence="10" id="KW-1185">Reference proteome</keyword>
<dbReference type="InterPro" id="IPR004763">
    <property type="entry name" value="CusA-like"/>
</dbReference>
<feature type="transmembrane region" description="Helical" evidence="8">
    <location>
        <begin position="983"/>
        <end position="1005"/>
    </location>
</feature>
<accession>A0A4P9UMD1</accession>
<reference evidence="10" key="1">
    <citation type="journal article" date="2019" name="J. Bacteriol.">
        <title>A Mutagenic Screen Identifies a TonB-Dependent Receptor Required for the Lanthanide Metal Switch in the Type I Methanotroph 'Methylotuvimicrobium buryatense' 5GB1C.</title>
        <authorList>
            <person name="Groom J.D."/>
            <person name="Ford S.M."/>
            <person name="Pesesky M.W."/>
            <person name="Lidstrom M.E."/>
        </authorList>
    </citation>
    <scope>NUCLEOTIDE SEQUENCE [LARGE SCALE GENOMIC DNA]</scope>
    <source>
        <strain evidence="10">5GB1C</strain>
    </source>
</reference>
<keyword evidence="4" id="KW-1003">Cell membrane</keyword>
<feature type="transmembrane region" description="Helical" evidence="8">
    <location>
        <begin position="898"/>
        <end position="918"/>
    </location>
</feature>
<evidence type="ECO:0000256" key="2">
    <source>
        <dbReference type="ARBA" id="ARBA00010942"/>
    </source>
</evidence>
<evidence type="ECO:0000256" key="4">
    <source>
        <dbReference type="ARBA" id="ARBA00022475"/>
    </source>
</evidence>
<dbReference type="SUPFAM" id="SSF82866">
    <property type="entry name" value="Multidrug efflux transporter AcrB transmembrane domain"/>
    <property type="match status" value="2"/>
</dbReference>
<dbReference type="Gene3D" id="3.30.2090.10">
    <property type="entry name" value="Multidrug efflux transporter AcrB TolC docking domain, DN and DC subdomains"/>
    <property type="match status" value="2"/>
</dbReference>
<evidence type="ECO:0000313" key="9">
    <source>
        <dbReference type="EMBL" id="QCW82479.1"/>
    </source>
</evidence>
<comment type="similarity">
    <text evidence="2">Belongs to the resistance-nodulation-cell division (RND) (TC 2.A.6) family.</text>
</comment>
<dbReference type="InterPro" id="IPR027463">
    <property type="entry name" value="AcrB_DN_DC_subdom"/>
</dbReference>
<evidence type="ECO:0000313" key="10">
    <source>
        <dbReference type="Proteomes" id="UP000305881"/>
    </source>
</evidence>
<dbReference type="SUPFAM" id="SSF82693">
    <property type="entry name" value="Multidrug efflux transporter AcrB pore domain, PN1, PN2, PC1 and PC2 subdomains"/>
    <property type="match status" value="2"/>
</dbReference>
<evidence type="ECO:0000256" key="8">
    <source>
        <dbReference type="SAM" id="Phobius"/>
    </source>
</evidence>
<dbReference type="OrthoDB" id="9758757at2"/>
<dbReference type="InterPro" id="IPR001036">
    <property type="entry name" value="Acrflvin-R"/>
</dbReference>
<dbReference type="EMBL" id="CP035467">
    <property type="protein sequence ID" value="QCW82479.1"/>
    <property type="molecule type" value="Genomic_DNA"/>
</dbReference>
<dbReference type="Gene3D" id="3.30.70.1440">
    <property type="entry name" value="Multidrug efflux transporter AcrB pore domain"/>
    <property type="match status" value="1"/>
</dbReference>
<dbReference type="Pfam" id="PF00873">
    <property type="entry name" value="ACR_tran"/>
    <property type="match status" value="1"/>
</dbReference>
<evidence type="ECO:0000256" key="1">
    <source>
        <dbReference type="ARBA" id="ARBA00004651"/>
    </source>
</evidence>
<dbReference type="PANTHER" id="PTHR32063">
    <property type="match status" value="1"/>
</dbReference>
<proteinExistence type="inferred from homology"/>
<dbReference type="GO" id="GO:0008324">
    <property type="term" value="F:monoatomic cation transmembrane transporter activity"/>
    <property type="evidence" value="ECO:0007669"/>
    <property type="project" value="InterPro"/>
</dbReference>
<sequence length="1057" mass="116664">MIEAIIGSALNNRFLVLLAAVLLAITGFWSFKTISLDAIPDLSDVQVIVFTEYPGQAPQVVETQVTYPLTTAMLAVPKAKVVRGSSDFGISIIYIIFEDGTDIYWARSRVLEYLNYIRERLPQGVNPSLGPDATGVGWVYQYALIDRTGLHDLAELRSIQDWYLRYPLQTVPGVAEVASIGGFVKQYQIEIDPNALAAYGISLAQVKQAVKRSNNDIGGRLLEKAETEYMVRAPGYIRSLEDIKTIPLGVDNNGTPIRIQDVAHVQIGPELRRGIVELNGEGEVVGGIVIMRFGENARATILGVREKLQELKQNLPEGVEIVSVYDRGDLIERAVDTLYQALSEELIIVCVLVGLFLLHLRSSLVIVITLPLAVLMAFIVMKMQGLNANIMSLGGIAIVIGDMVDGGIVMIENAHKHLAEAAEKKQAELTRPERWQAITAASKEVGPSLFFSLLVITVSFLPIFVMQAQEGRMFSPLAFTATYAMAAAALLTITVVPVLMGYCIHGKIIPEHKNPANRFLHFIHSPVLKLAMRYRGLSLLIALLLLASTLYPLSRLGSEFMPPLDEGDILYMPTTFPGISITKAKELLQQTDKILKTFPEVHHVFGKVGRAETATDMAPLSMIETIVHLKPRTEWPEPGKTNQELVAEMDRAIRFPGMANAWTMPIRNRIDMLSTGIKTPVGIKVSGPDLTVLQTITERIEQELKTLPDTLSAMGDRAVGGYYLDFIIDRGEAARYGLTVGDIQDVIQSAIGGENITQTVEGLERYPVNLRYPRELRDNQENLRRVLIPTPQGTQIPLAQVAAIELNRGPPGIKSEDARPNTWIYVDIKTSDIGGYVEQAKKMLAQQIEIPQGYTVSWSGQFEYMERAAERLRIVIPLTLSLILLLLYFSFKNFVEPVLVMLTIPFGLIGSIWMIYWYDFNLSVAVYVGFIALAGTAAETGVMVLNFIDIEIAKLRAQKQTSLTAAEIREAVESATALRVRPVAITAFTTMLSLIPFMVATGAGADVTQRIVVPTLGGMLTVLVLTLLVFPVLYSLVLQSLEPRREKNTATDLKITR</sequence>
<organism evidence="9 10">
    <name type="scientific">Methylotuvimicrobium buryatense</name>
    <name type="common">Methylomicrobium buryatense</name>
    <dbReference type="NCBI Taxonomy" id="95641"/>
    <lineage>
        <taxon>Bacteria</taxon>
        <taxon>Pseudomonadati</taxon>
        <taxon>Pseudomonadota</taxon>
        <taxon>Gammaproteobacteria</taxon>
        <taxon>Methylococcales</taxon>
        <taxon>Methylococcaceae</taxon>
        <taxon>Methylotuvimicrobium</taxon>
    </lineage>
</organism>
<dbReference type="Gene3D" id="3.30.70.1320">
    <property type="entry name" value="Multidrug efflux transporter AcrB pore domain like"/>
    <property type="match status" value="1"/>
</dbReference>